<dbReference type="Gene3D" id="2.60.120.560">
    <property type="entry name" value="Exo-inulinase, domain 1"/>
    <property type="match status" value="1"/>
</dbReference>
<keyword evidence="1" id="KW-0732">Signal</keyword>
<evidence type="ECO:0000259" key="2">
    <source>
        <dbReference type="Pfam" id="PF06439"/>
    </source>
</evidence>
<evidence type="ECO:0000256" key="1">
    <source>
        <dbReference type="SAM" id="SignalP"/>
    </source>
</evidence>
<organism evidence="3">
    <name type="scientific">Flagellimonas sp. MMG031</name>
    <dbReference type="NCBI Taxonomy" id="3158549"/>
    <lineage>
        <taxon>Bacteria</taxon>
        <taxon>Pseudomonadati</taxon>
        <taxon>Bacteroidota</taxon>
        <taxon>Flavobacteriia</taxon>
        <taxon>Flavobacteriales</taxon>
        <taxon>Flavobacteriaceae</taxon>
        <taxon>Flagellimonas</taxon>
    </lineage>
</organism>
<sequence length="359" mass="40274">MTFLRNTLWVMILAATHLLQAQTTQNIPLQPSAWTAQPGSELTFETFDGRPTLLLNGKAFANDIDFSNGVLELEVYANQKRSFAGFLFRKQQQNFEEIYMRIHKSRQVDAVQYTPTYHGESNWQLYPEHQAQVAFLTEGWNQLRIEVQDLAATVFVNGEQALQVDHLKSGNLSGTIGIWALFGNRFANIRVTLTGEAVAKEPYPIRTPPVGMITEWELTEAKLYEEGNIDPASFAQMPTQRAQTETSGLLPISKYVPKPSSGNFEGNPEVYTVASTTISTNQALTQWFSFDYSDKIILYLNGAPIFYGNNAFRSKNNQFQGHLGLGAYKIPLHLKKGSNMLHCVVIDKANGWGLIGKLE</sequence>
<evidence type="ECO:0000313" key="3">
    <source>
        <dbReference type="EMBL" id="XBQ22545.1"/>
    </source>
</evidence>
<gene>
    <name evidence="3" type="ORF">ABNE31_13160</name>
</gene>
<protein>
    <submittedName>
        <fullName evidence="3">Family 16 glycoside hydrolase</fullName>
    </submittedName>
</protein>
<feature type="signal peptide" evidence="1">
    <location>
        <begin position="1"/>
        <end position="21"/>
    </location>
</feature>
<name>A0AAU7MW81_9FLAO</name>
<dbReference type="RefSeq" id="WP_349351465.1">
    <property type="nucleotide sequence ID" value="NZ_CP157804.1"/>
</dbReference>
<feature type="domain" description="3-keto-alpha-glucoside-1,2-lyase/3-keto-2-hydroxy-glucal hydratase" evidence="2">
    <location>
        <begin position="57"/>
        <end position="191"/>
    </location>
</feature>
<dbReference type="KEGG" id="fld:ABNE31_13160"/>
<dbReference type="InterPro" id="IPR010496">
    <property type="entry name" value="AL/BT2_dom"/>
</dbReference>
<dbReference type="AlphaFoldDB" id="A0AAU7MW81"/>
<reference evidence="3" key="1">
    <citation type="submission" date="2024-05" db="EMBL/GenBank/DDBJ databases">
        <title>Draft Genome Sequences of Flagellimonas sp. MMG031 and Marinobacter sp. MMG032 Isolated from the dinoflagellate Symbiodinium pilosum.</title>
        <authorList>
            <person name="Shikuma N.J."/>
            <person name="Farrell M.V."/>
        </authorList>
    </citation>
    <scope>NUCLEOTIDE SEQUENCE</scope>
    <source>
        <strain evidence="3">MMG031</strain>
    </source>
</reference>
<keyword evidence="3" id="KW-0378">Hydrolase</keyword>
<dbReference type="Pfam" id="PF06439">
    <property type="entry name" value="3keto-disac_hyd"/>
    <property type="match status" value="1"/>
</dbReference>
<dbReference type="GO" id="GO:0016787">
    <property type="term" value="F:hydrolase activity"/>
    <property type="evidence" value="ECO:0007669"/>
    <property type="project" value="UniProtKB-KW"/>
</dbReference>
<dbReference type="EMBL" id="CP157804">
    <property type="protein sequence ID" value="XBQ22545.1"/>
    <property type="molecule type" value="Genomic_DNA"/>
</dbReference>
<proteinExistence type="predicted"/>
<feature type="chain" id="PRO_5043347038" evidence="1">
    <location>
        <begin position="22"/>
        <end position="359"/>
    </location>
</feature>
<accession>A0AAU7MW81</accession>